<comment type="caution">
    <text evidence="2">The sequence shown here is derived from an EMBL/GenBank/DDBJ whole genome shotgun (WGS) entry which is preliminary data.</text>
</comment>
<feature type="region of interest" description="Disordered" evidence="1">
    <location>
        <begin position="17"/>
        <end position="72"/>
    </location>
</feature>
<dbReference type="InterPro" id="IPR043313">
    <property type="entry name" value="LRMDA"/>
</dbReference>
<gene>
    <name evidence="2" type="ORF">Cfor_01083</name>
</gene>
<feature type="compositionally biased region" description="Polar residues" evidence="1">
    <location>
        <begin position="53"/>
        <end position="66"/>
    </location>
</feature>
<sequence length="72" mass="8187">FYVLHHLPALKFLDSRHVSSEERKEAQHRGRFMKIVRPEKSALSHGGDRHDSSPPSNYTPLPTSSRGIGDHQ</sequence>
<evidence type="ECO:0000313" key="2">
    <source>
        <dbReference type="EMBL" id="GFG34976.1"/>
    </source>
</evidence>
<proteinExistence type="predicted"/>
<dbReference type="Proteomes" id="UP000502823">
    <property type="component" value="Unassembled WGS sequence"/>
</dbReference>
<accession>A0A6L2PRB4</accession>
<dbReference type="InParanoid" id="A0A6L2PRB4"/>
<feature type="compositionally biased region" description="Basic and acidic residues" evidence="1">
    <location>
        <begin position="17"/>
        <end position="28"/>
    </location>
</feature>
<dbReference type="PANTHER" id="PTHR46282:SF2">
    <property type="entry name" value="LEUCINE-RICH MELANOCYTE DIFFERENTIATION-ASSOCIATED PROTEIN"/>
    <property type="match status" value="1"/>
</dbReference>
<dbReference type="AlphaFoldDB" id="A0A6L2PRB4"/>
<dbReference type="OrthoDB" id="272149at2759"/>
<protein>
    <submittedName>
        <fullName evidence="2">Uncharacterized protein</fullName>
    </submittedName>
</protein>
<keyword evidence="3" id="KW-1185">Reference proteome</keyword>
<reference evidence="3" key="1">
    <citation type="submission" date="2020-01" db="EMBL/GenBank/DDBJ databases">
        <title>Draft genome sequence of the Termite Coptotermes fromosanus.</title>
        <authorList>
            <person name="Itakura S."/>
            <person name="Yosikawa Y."/>
            <person name="Umezawa K."/>
        </authorList>
    </citation>
    <scope>NUCLEOTIDE SEQUENCE [LARGE SCALE GENOMIC DNA]</scope>
</reference>
<organism evidence="2 3">
    <name type="scientific">Coptotermes formosanus</name>
    <name type="common">Formosan subterranean termite</name>
    <dbReference type="NCBI Taxonomy" id="36987"/>
    <lineage>
        <taxon>Eukaryota</taxon>
        <taxon>Metazoa</taxon>
        <taxon>Ecdysozoa</taxon>
        <taxon>Arthropoda</taxon>
        <taxon>Hexapoda</taxon>
        <taxon>Insecta</taxon>
        <taxon>Pterygota</taxon>
        <taxon>Neoptera</taxon>
        <taxon>Polyneoptera</taxon>
        <taxon>Dictyoptera</taxon>
        <taxon>Blattodea</taxon>
        <taxon>Blattoidea</taxon>
        <taxon>Termitoidae</taxon>
        <taxon>Rhinotermitidae</taxon>
        <taxon>Coptotermes</taxon>
    </lineage>
</organism>
<dbReference type="EMBL" id="BLKM01000518">
    <property type="protein sequence ID" value="GFG34976.1"/>
    <property type="molecule type" value="Genomic_DNA"/>
</dbReference>
<feature type="compositionally biased region" description="Basic and acidic residues" evidence="1">
    <location>
        <begin position="36"/>
        <end position="52"/>
    </location>
</feature>
<evidence type="ECO:0000256" key="1">
    <source>
        <dbReference type="SAM" id="MobiDB-lite"/>
    </source>
</evidence>
<name>A0A6L2PRB4_COPFO</name>
<evidence type="ECO:0000313" key="3">
    <source>
        <dbReference type="Proteomes" id="UP000502823"/>
    </source>
</evidence>
<feature type="non-terminal residue" evidence="2">
    <location>
        <position position="1"/>
    </location>
</feature>
<dbReference type="PANTHER" id="PTHR46282">
    <property type="entry name" value="LEUCINE-RICH MELANOCYTE DIFFERENTIATION-ASSOCIATED PROTEIN"/>
    <property type="match status" value="1"/>
</dbReference>
<feature type="non-terminal residue" evidence="2">
    <location>
        <position position="72"/>
    </location>
</feature>